<dbReference type="Proteomes" id="UP000283269">
    <property type="component" value="Unassembled WGS sequence"/>
</dbReference>
<dbReference type="Pfam" id="PF13391">
    <property type="entry name" value="HNH_2"/>
    <property type="match status" value="1"/>
</dbReference>
<proteinExistence type="predicted"/>
<accession>A0A409XLA2</accession>
<reference evidence="2 3" key="1">
    <citation type="journal article" date="2018" name="Evol. Lett.">
        <title>Horizontal gene cluster transfer increased hallucinogenic mushroom diversity.</title>
        <authorList>
            <person name="Reynolds H.T."/>
            <person name="Vijayakumar V."/>
            <person name="Gluck-Thaler E."/>
            <person name="Korotkin H.B."/>
            <person name="Matheny P.B."/>
            <person name="Slot J.C."/>
        </authorList>
    </citation>
    <scope>NUCLEOTIDE SEQUENCE [LARGE SCALE GENOMIC DNA]</scope>
    <source>
        <strain evidence="2 3">2631</strain>
    </source>
</reference>
<evidence type="ECO:0000313" key="3">
    <source>
        <dbReference type="Proteomes" id="UP000283269"/>
    </source>
</evidence>
<comment type="caution">
    <text evidence="2">The sequence shown here is derived from an EMBL/GenBank/DDBJ whole genome shotgun (WGS) entry which is preliminary data.</text>
</comment>
<dbReference type="InterPro" id="IPR003615">
    <property type="entry name" value="HNH_nuc"/>
</dbReference>
<keyword evidence="3" id="KW-1185">Reference proteome</keyword>
<sequence>MSHNRNDSLQSNASTLSTLTSCSSESSVKLYEEKLKPSIDALKLEESDAPIQELADKAETIIKEKFASHPSSIYKYKKDFKEISVGLDKVMLAMLACADEDGGESGKRYVACAIVACSKQKDEIEALQALGTTWLTHLLGHGNQRNETPSGMATPTIDETTTHLREGVGNRAKSFRNNVLLRDGYTCVLTGFEDWSHPQPSDDTPRVRLNGAHILRRAICQFNGSKSYKSAVTTFDILVNFTCIPVKNLEELHERIDDADNGIILQHDAHHGFDKFHWCLKQTETEHVYNLKVFNGRGILKKPENNRITFRDRSNDFPSSSTRKRNRSIDLPNPLYIRIHATIAGVLNMSGAGKFFDELLYMYKDDKGNVPPVRSWPELEDVMEKQLLKESITKLFELVKVQ</sequence>
<protein>
    <recommendedName>
        <fullName evidence="1">HNH nuclease domain-containing protein</fullName>
    </recommendedName>
</protein>
<dbReference type="InParanoid" id="A0A409XLA2"/>
<dbReference type="PROSITE" id="PS51257">
    <property type="entry name" value="PROKAR_LIPOPROTEIN"/>
    <property type="match status" value="1"/>
</dbReference>
<feature type="domain" description="HNH nuclease" evidence="1">
    <location>
        <begin position="187"/>
        <end position="280"/>
    </location>
</feature>
<evidence type="ECO:0000259" key="1">
    <source>
        <dbReference type="Pfam" id="PF13391"/>
    </source>
</evidence>
<dbReference type="OrthoDB" id="3163863at2759"/>
<organism evidence="2 3">
    <name type="scientific">Psilocybe cyanescens</name>
    <dbReference type="NCBI Taxonomy" id="93625"/>
    <lineage>
        <taxon>Eukaryota</taxon>
        <taxon>Fungi</taxon>
        <taxon>Dikarya</taxon>
        <taxon>Basidiomycota</taxon>
        <taxon>Agaricomycotina</taxon>
        <taxon>Agaricomycetes</taxon>
        <taxon>Agaricomycetidae</taxon>
        <taxon>Agaricales</taxon>
        <taxon>Agaricineae</taxon>
        <taxon>Strophariaceae</taxon>
        <taxon>Psilocybe</taxon>
    </lineage>
</organism>
<dbReference type="AlphaFoldDB" id="A0A409XLA2"/>
<dbReference type="STRING" id="93625.A0A409XLA2"/>
<gene>
    <name evidence="2" type="ORF">CVT25_012643</name>
</gene>
<name>A0A409XLA2_PSICY</name>
<dbReference type="EMBL" id="NHYD01001301">
    <property type="protein sequence ID" value="PPQ91575.1"/>
    <property type="molecule type" value="Genomic_DNA"/>
</dbReference>
<evidence type="ECO:0000313" key="2">
    <source>
        <dbReference type="EMBL" id="PPQ91575.1"/>
    </source>
</evidence>